<feature type="domain" description="DNA polymerase Y-family little finger" evidence="15">
    <location>
        <begin position="347"/>
        <end position="459"/>
    </location>
</feature>
<keyword evidence="17" id="KW-1185">Reference proteome</keyword>
<name>A0AAF0JAL6_9BASI</name>
<dbReference type="GO" id="GO:0003684">
    <property type="term" value="F:damaged DNA binding"/>
    <property type="evidence" value="ECO:0007669"/>
    <property type="project" value="InterPro"/>
</dbReference>
<evidence type="ECO:0000259" key="15">
    <source>
        <dbReference type="Pfam" id="PF11799"/>
    </source>
</evidence>
<evidence type="ECO:0000256" key="4">
    <source>
        <dbReference type="ARBA" id="ARBA00022679"/>
    </source>
</evidence>
<dbReference type="Gene3D" id="3.30.70.270">
    <property type="match status" value="1"/>
</dbReference>
<dbReference type="Pfam" id="PF00817">
    <property type="entry name" value="IMS"/>
    <property type="match status" value="1"/>
</dbReference>
<evidence type="ECO:0000256" key="5">
    <source>
        <dbReference type="ARBA" id="ARBA00022695"/>
    </source>
</evidence>
<dbReference type="InterPro" id="IPR024728">
    <property type="entry name" value="PolY_HhH_motif"/>
</dbReference>
<dbReference type="InterPro" id="IPR050116">
    <property type="entry name" value="DNA_polymerase-Y"/>
</dbReference>
<dbReference type="RefSeq" id="XP_060122465.1">
    <property type="nucleotide sequence ID" value="XM_060266482.1"/>
</dbReference>
<dbReference type="GO" id="GO:0006281">
    <property type="term" value="P:DNA repair"/>
    <property type="evidence" value="ECO:0007669"/>
    <property type="project" value="UniProtKB-KW"/>
</dbReference>
<evidence type="ECO:0000256" key="10">
    <source>
        <dbReference type="ARBA" id="ARBA00022932"/>
    </source>
</evidence>
<dbReference type="PANTHER" id="PTHR11076:SF33">
    <property type="entry name" value="DNA POLYMERASE KAPPA"/>
    <property type="match status" value="1"/>
</dbReference>
<organism evidence="16 17">
    <name type="scientific">Malassezia japonica</name>
    <dbReference type="NCBI Taxonomy" id="223818"/>
    <lineage>
        <taxon>Eukaryota</taxon>
        <taxon>Fungi</taxon>
        <taxon>Dikarya</taxon>
        <taxon>Basidiomycota</taxon>
        <taxon>Ustilaginomycotina</taxon>
        <taxon>Malasseziomycetes</taxon>
        <taxon>Malasseziales</taxon>
        <taxon>Malasseziaceae</taxon>
        <taxon>Malassezia</taxon>
    </lineage>
</organism>
<dbReference type="CDD" id="cd03586">
    <property type="entry name" value="PolY_Pol_IV_kappa"/>
    <property type="match status" value="1"/>
</dbReference>
<evidence type="ECO:0000313" key="17">
    <source>
        <dbReference type="Proteomes" id="UP001217754"/>
    </source>
</evidence>
<keyword evidence="8" id="KW-0227">DNA damage</keyword>
<dbReference type="Pfam" id="PF11799">
    <property type="entry name" value="IMS_C"/>
    <property type="match status" value="1"/>
</dbReference>
<dbReference type="FunFam" id="3.30.1490.100:FF:000004">
    <property type="entry name" value="DNA polymerase IV"/>
    <property type="match status" value="1"/>
</dbReference>
<dbReference type="InterPro" id="IPR043128">
    <property type="entry name" value="Rev_trsase/Diguanyl_cyclase"/>
</dbReference>
<dbReference type="Gene3D" id="3.40.1170.60">
    <property type="match status" value="1"/>
</dbReference>
<dbReference type="EC" id="2.7.7.7" evidence="2"/>
<keyword evidence="6" id="KW-0235">DNA replication</keyword>
<keyword evidence="4 16" id="KW-0808">Transferase</keyword>
<dbReference type="AlphaFoldDB" id="A0AAF0JAL6"/>
<evidence type="ECO:0000256" key="3">
    <source>
        <dbReference type="ARBA" id="ARBA00016178"/>
    </source>
</evidence>
<evidence type="ECO:0000256" key="8">
    <source>
        <dbReference type="ARBA" id="ARBA00022763"/>
    </source>
</evidence>
<protein>
    <recommendedName>
        <fullName evidence="3">DNA polymerase kappa</fullName>
        <ecNumber evidence="2">2.7.7.7</ecNumber>
    </recommendedName>
</protein>
<evidence type="ECO:0000256" key="1">
    <source>
        <dbReference type="ARBA" id="ARBA00010945"/>
    </source>
</evidence>
<dbReference type="GO" id="GO:0006260">
    <property type="term" value="P:DNA replication"/>
    <property type="evidence" value="ECO:0007669"/>
    <property type="project" value="UniProtKB-KW"/>
</dbReference>
<dbReference type="Gene3D" id="3.30.1490.100">
    <property type="entry name" value="DNA polymerase, Y-family, little finger domain"/>
    <property type="match status" value="1"/>
</dbReference>
<dbReference type="SUPFAM" id="SSF56672">
    <property type="entry name" value="DNA/RNA polymerases"/>
    <property type="match status" value="1"/>
</dbReference>
<dbReference type="GO" id="GO:0005634">
    <property type="term" value="C:nucleus"/>
    <property type="evidence" value="ECO:0007669"/>
    <property type="project" value="TreeGrafter"/>
</dbReference>
<feature type="domain" description="UmuC" evidence="14">
    <location>
        <begin position="116"/>
        <end position="259"/>
    </location>
</feature>
<evidence type="ECO:0000256" key="9">
    <source>
        <dbReference type="ARBA" id="ARBA00022842"/>
    </source>
</evidence>
<evidence type="ECO:0000256" key="12">
    <source>
        <dbReference type="ARBA" id="ARBA00049244"/>
    </source>
</evidence>
<evidence type="ECO:0000256" key="6">
    <source>
        <dbReference type="ARBA" id="ARBA00022705"/>
    </source>
</evidence>
<dbReference type="NCBIfam" id="NF002677">
    <property type="entry name" value="PRK02406.1"/>
    <property type="match status" value="1"/>
</dbReference>
<dbReference type="InterPro" id="IPR001126">
    <property type="entry name" value="UmuC"/>
</dbReference>
<keyword evidence="5 16" id="KW-0548">Nucleotidyltransferase</keyword>
<dbReference type="InterPro" id="IPR043502">
    <property type="entry name" value="DNA/RNA_pol_sf"/>
</dbReference>
<dbReference type="GeneID" id="85226198"/>
<keyword evidence="7" id="KW-0479">Metal-binding</keyword>
<evidence type="ECO:0000256" key="11">
    <source>
        <dbReference type="ARBA" id="ARBA00023204"/>
    </source>
</evidence>
<dbReference type="SUPFAM" id="SSF100879">
    <property type="entry name" value="Lesion bypass DNA polymerase (Y-family), little finger domain"/>
    <property type="match status" value="1"/>
</dbReference>
<dbReference type="Pfam" id="PF11798">
    <property type="entry name" value="IMS_HHH"/>
    <property type="match status" value="1"/>
</dbReference>
<dbReference type="PANTHER" id="PTHR11076">
    <property type="entry name" value="DNA REPAIR POLYMERASE UMUC / TRANSFERASE FAMILY MEMBER"/>
    <property type="match status" value="1"/>
</dbReference>
<evidence type="ECO:0000256" key="2">
    <source>
        <dbReference type="ARBA" id="ARBA00012417"/>
    </source>
</evidence>
<comment type="similarity">
    <text evidence="1">Belongs to the DNA polymerase type-Y family.</text>
</comment>
<keyword evidence="11" id="KW-0234">DNA repair</keyword>
<dbReference type="InterPro" id="IPR022880">
    <property type="entry name" value="DNApol_IV"/>
</dbReference>
<dbReference type="Gene3D" id="1.10.150.810">
    <property type="match status" value="2"/>
</dbReference>
<gene>
    <name evidence="16" type="ORF">MJAP1_002547</name>
</gene>
<proteinExistence type="inferred from homology"/>
<dbReference type="Proteomes" id="UP001217754">
    <property type="component" value="Chromosome 4"/>
</dbReference>
<dbReference type="GO" id="GO:0042276">
    <property type="term" value="P:error-prone translesion synthesis"/>
    <property type="evidence" value="ECO:0007669"/>
    <property type="project" value="TreeGrafter"/>
</dbReference>
<evidence type="ECO:0000313" key="16">
    <source>
        <dbReference type="EMBL" id="WFD39568.1"/>
    </source>
</evidence>
<evidence type="ECO:0000256" key="13">
    <source>
        <dbReference type="SAM" id="MobiDB-lite"/>
    </source>
</evidence>
<dbReference type="InterPro" id="IPR036775">
    <property type="entry name" value="DNA_pol_Y-fam_lit_finger_sf"/>
</dbReference>
<dbReference type="EMBL" id="CP119961">
    <property type="protein sequence ID" value="WFD39568.1"/>
    <property type="molecule type" value="Genomic_DNA"/>
</dbReference>
<evidence type="ECO:0000259" key="14">
    <source>
        <dbReference type="Pfam" id="PF00817"/>
    </source>
</evidence>
<comment type="catalytic activity">
    <reaction evidence="12">
        <text>DNA(n) + a 2'-deoxyribonucleoside 5'-triphosphate = DNA(n+1) + diphosphate</text>
        <dbReference type="Rhea" id="RHEA:22508"/>
        <dbReference type="Rhea" id="RHEA-COMP:17339"/>
        <dbReference type="Rhea" id="RHEA-COMP:17340"/>
        <dbReference type="ChEBI" id="CHEBI:33019"/>
        <dbReference type="ChEBI" id="CHEBI:61560"/>
        <dbReference type="ChEBI" id="CHEBI:173112"/>
        <dbReference type="EC" id="2.7.7.7"/>
    </reaction>
</comment>
<keyword evidence="10 16" id="KW-0239">DNA-directed DNA polymerase</keyword>
<dbReference type="InterPro" id="IPR017961">
    <property type="entry name" value="DNA_pol_Y-fam_little_finger"/>
</dbReference>
<sequence length="536" mass="58907">MAERSQRGDEEAWEDEDLASFYKRMAGPSSHKAAVASDDARISQLIHEASKGSKFYANQRAKHDAVTAKIERVRARRDEALGTISEAAHKHAAARVDQLAASLEAQRSLTRRILHCDMDMFYAAVELQRDPSLQGTCFAVSKGVLLTASYEARRRGVRSGMAEFVARAVCPELKVVPAHFDRYQESSEVIMGVLRKYDGSMVQRSLDEAYLDVTPYCEAHQLSAEDVATQLREDVRSTTQLTVSVGIAANMLLAKIASDRRKPNGQFAVPFERQGIMDFMASLPVRKVPGIGHVTERILDAFGIQTCGALWEERVMLSVCMDNFSFLLSAAMGISSSRVQPQAREERKSIGRENTFAPTADAKALDAKLRHACEQLAEDLVELGFRVRTVTLIGKRDTFERFSRGQSAAPHGIATADELYAIGHALLAQERAAAGGRLALRLLGIRGTALVDLRAESSQLQQWLQEGIVHTCPVCAKAIHVPSGTPDVQTSAIVNRHIDHCLGLAPERTPSREASPTKPAKRPRTLDAYFSTSNVQ</sequence>
<dbReference type="GO" id="GO:0046872">
    <property type="term" value="F:metal ion binding"/>
    <property type="evidence" value="ECO:0007669"/>
    <property type="project" value="UniProtKB-KW"/>
</dbReference>
<accession>A0AAF0JAL6</accession>
<dbReference type="GO" id="GO:0070987">
    <property type="term" value="P:error-free translesion synthesis"/>
    <property type="evidence" value="ECO:0007669"/>
    <property type="project" value="UniProtKB-ARBA"/>
</dbReference>
<reference evidence="16" key="1">
    <citation type="submission" date="2023-03" db="EMBL/GenBank/DDBJ databases">
        <title>Mating type loci evolution in Malassezia.</title>
        <authorList>
            <person name="Coelho M.A."/>
        </authorList>
    </citation>
    <scope>NUCLEOTIDE SEQUENCE</scope>
    <source>
        <strain evidence="16">CBS 9431</strain>
    </source>
</reference>
<feature type="region of interest" description="Disordered" evidence="13">
    <location>
        <begin position="506"/>
        <end position="536"/>
    </location>
</feature>
<dbReference type="GO" id="GO:0003887">
    <property type="term" value="F:DNA-directed DNA polymerase activity"/>
    <property type="evidence" value="ECO:0007669"/>
    <property type="project" value="UniProtKB-KW"/>
</dbReference>
<keyword evidence="9" id="KW-0460">Magnesium</keyword>
<evidence type="ECO:0000256" key="7">
    <source>
        <dbReference type="ARBA" id="ARBA00022723"/>
    </source>
</evidence>